<dbReference type="EMBL" id="CP001463">
    <property type="protein sequence ID" value="ACS89800.1"/>
    <property type="molecule type" value="Genomic_DNA"/>
</dbReference>
<dbReference type="HOGENOM" id="CLU_2152749_0_0_2"/>
<keyword evidence="3" id="KW-1185">Reference proteome</keyword>
<name>C6A2F5_THESM</name>
<dbReference type="STRING" id="604354.TSIB_0737"/>
<dbReference type="Proteomes" id="UP000009079">
    <property type="component" value="Chromosome"/>
</dbReference>
<dbReference type="GeneID" id="8095726"/>
<evidence type="ECO:0000256" key="1">
    <source>
        <dbReference type="SAM" id="Phobius"/>
    </source>
</evidence>
<evidence type="ECO:0000313" key="3">
    <source>
        <dbReference type="Proteomes" id="UP000009079"/>
    </source>
</evidence>
<reference evidence="2 3" key="1">
    <citation type="journal article" date="2009" name="Appl. Environ. Microbiol.">
        <title>Metabolic versatility and indigenous origin of the archaeon Thermococcus sibiricus, isolated from a siberian oil reservoir, as revealed by genome analysis.</title>
        <authorList>
            <person name="Mardanov A.V."/>
            <person name="Ravin N.V."/>
            <person name="Svetlitchnyi V.A."/>
            <person name="Beletsky A.V."/>
            <person name="Miroshnichenko M.L."/>
            <person name="Bonch-Osmolovskaya E.A."/>
            <person name="Skryabin K.G."/>
        </authorList>
    </citation>
    <scope>NUCLEOTIDE SEQUENCE [LARGE SCALE GENOMIC DNA]</scope>
    <source>
        <strain evidence="3">DSM 12597 / MM 739</strain>
    </source>
</reference>
<dbReference type="RefSeq" id="WP_015849020.1">
    <property type="nucleotide sequence ID" value="NC_012883.1"/>
</dbReference>
<keyword evidence="1" id="KW-0472">Membrane</keyword>
<keyword evidence="1" id="KW-0812">Transmembrane</keyword>
<feature type="transmembrane region" description="Helical" evidence="1">
    <location>
        <begin position="12"/>
        <end position="28"/>
    </location>
</feature>
<keyword evidence="1" id="KW-1133">Transmembrane helix</keyword>
<protein>
    <submittedName>
        <fullName evidence="2">Uncharacterized protein</fullName>
    </submittedName>
</protein>
<dbReference type="KEGG" id="tsi:TSIB_0737"/>
<sequence length="111" mass="12912">MQKKFKLDAGKLIIILFLAYLVFLFWSMRAVQPPPHLPPEEEQENILIAEKLGFLNDNKLSEEEKIVVLKIYPLYKYRTSLFDEVETDNPLLLANLSEQVSEILEKVPLPL</sequence>
<evidence type="ECO:0000313" key="2">
    <source>
        <dbReference type="EMBL" id="ACS89800.1"/>
    </source>
</evidence>
<proteinExistence type="predicted"/>
<accession>C6A2F5</accession>
<organism evidence="2 3">
    <name type="scientific">Thermococcus sibiricus (strain DSM 12597 / MM 739)</name>
    <dbReference type="NCBI Taxonomy" id="604354"/>
    <lineage>
        <taxon>Archaea</taxon>
        <taxon>Methanobacteriati</taxon>
        <taxon>Methanobacteriota</taxon>
        <taxon>Thermococci</taxon>
        <taxon>Thermococcales</taxon>
        <taxon>Thermococcaceae</taxon>
        <taxon>Thermococcus</taxon>
    </lineage>
</organism>
<gene>
    <name evidence="2" type="ordered locus">TSIB_0737</name>
</gene>
<dbReference type="AlphaFoldDB" id="C6A2F5"/>